<dbReference type="PANTHER" id="PTHR39324:SF1">
    <property type="entry name" value="CALCIUM DODECIN"/>
    <property type="match status" value="1"/>
</dbReference>
<name>A0A9D7SHB1_9BACT</name>
<dbReference type="InterPro" id="IPR025543">
    <property type="entry name" value="Dodecin-like"/>
</dbReference>
<evidence type="ECO:0000313" key="2">
    <source>
        <dbReference type="Proteomes" id="UP000886657"/>
    </source>
</evidence>
<protein>
    <submittedName>
        <fullName evidence="1">Dodecin domain-containing protein</fullName>
    </submittedName>
</protein>
<dbReference type="InterPro" id="IPR036694">
    <property type="entry name" value="Dodecin-like_sf"/>
</dbReference>
<dbReference type="NCBIfam" id="NF043052">
    <property type="entry name" value="DodecBact"/>
    <property type="match status" value="1"/>
</dbReference>
<proteinExistence type="predicted"/>
<dbReference type="InterPro" id="IPR050049">
    <property type="entry name" value="Dodecin_bact"/>
</dbReference>
<dbReference type="EMBL" id="JADKIO010000006">
    <property type="protein sequence ID" value="MBK9796514.1"/>
    <property type="molecule type" value="Genomic_DNA"/>
</dbReference>
<comment type="caution">
    <text evidence="1">The sequence shown here is derived from an EMBL/GenBank/DDBJ whole genome shotgun (WGS) entry which is preliminary data.</text>
</comment>
<reference evidence="1" key="1">
    <citation type="submission" date="2020-10" db="EMBL/GenBank/DDBJ databases">
        <title>Connecting structure to function with the recovery of over 1000 high-quality activated sludge metagenome-assembled genomes encoding full-length rRNA genes using long-read sequencing.</title>
        <authorList>
            <person name="Singleton C.M."/>
            <person name="Petriglieri F."/>
            <person name="Kristensen J.M."/>
            <person name="Kirkegaard R.H."/>
            <person name="Michaelsen T.Y."/>
            <person name="Andersen M.H."/>
            <person name="Karst S.M."/>
            <person name="Dueholm M.S."/>
            <person name="Nielsen P.H."/>
            <person name="Albertsen M."/>
        </authorList>
    </citation>
    <scope>NUCLEOTIDE SEQUENCE</scope>
    <source>
        <strain evidence="1">Skiv_18-Q3-R9-52_MAXAC.067</strain>
    </source>
</reference>
<dbReference type="Gene3D" id="3.30.1660.10">
    <property type="entry name" value="Flavin-binding protein dodecin"/>
    <property type="match status" value="1"/>
</dbReference>
<sequence>MQGHNYQYFELVGTSKTSVEDAVQNVLAKAAKDLPNMRWFQIIETRGAIKDSKVSEWQVTVKVGCRLAE</sequence>
<organism evidence="1 2">
    <name type="scientific">Candidatus Geothrix skivensis</name>
    <dbReference type="NCBI Taxonomy" id="2954439"/>
    <lineage>
        <taxon>Bacteria</taxon>
        <taxon>Pseudomonadati</taxon>
        <taxon>Acidobacteriota</taxon>
        <taxon>Holophagae</taxon>
        <taxon>Holophagales</taxon>
        <taxon>Holophagaceae</taxon>
        <taxon>Geothrix</taxon>
    </lineage>
</organism>
<dbReference type="SUPFAM" id="SSF89807">
    <property type="entry name" value="Dodecin-like"/>
    <property type="match status" value="1"/>
</dbReference>
<gene>
    <name evidence="1" type="ORF">IPP58_08435</name>
</gene>
<dbReference type="InterPro" id="IPR009923">
    <property type="entry name" value="Dodecin"/>
</dbReference>
<dbReference type="Proteomes" id="UP000886657">
    <property type="component" value="Unassembled WGS sequence"/>
</dbReference>
<dbReference type="AlphaFoldDB" id="A0A9D7SHB1"/>
<evidence type="ECO:0000313" key="1">
    <source>
        <dbReference type="EMBL" id="MBK9796514.1"/>
    </source>
</evidence>
<dbReference type="PANTHER" id="PTHR39324">
    <property type="entry name" value="CALCIUM DODECIN"/>
    <property type="match status" value="1"/>
</dbReference>
<accession>A0A9D7SHB1</accession>
<dbReference type="Pfam" id="PF07311">
    <property type="entry name" value="Dodecin"/>
    <property type="match status" value="1"/>
</dbReference>